<dbReference type="Gene3D" id="3.40.720.10">
    <property type="entry name" value="Alkaline Phosphatase, subunit A"/>
    <property type="match status" value="1"/>
</dbReference>
<dbReference type="Gene3D" id="3.40.1450.10">
    <property type="entry name" value="BPG-independent phosphoglycerate mutase, domain B"/>
    <property type="match status" value="1"/>
</dbReference>
<feature type="binding site" evidence="9 13">
    <location>
        <position position="437"/>
    </location>
    <ligand>
        <name>Mn(2+)</name>
        <dbReference type="ChEBI" id="CHEBI:29035"/>
        <label>2</label>
    </ligand>
</feature>
<evidence type="ECO:0000256" key="3">
    <source>
        <dbReference type="ARBA" id="ARBA00004798"/>
    </source>
</evidence>
<feature type="domain" description="Metalloenzyme" evidence="14">
    <location>
        <begin position="5"/>
        <end position="493"/>
    </location>
</feature>
<dbReference type="PIRSF" id="PIRSF001492">
    <property type="entry name" value="IPGAM"/>
    <property type="match status" value="1"/>
</dbReference>
<feature type="active site" description="Phosphoserine intermediate" evidence="9 11">
    <location>
        <position position="63"/>
    </location>
</feature>
<feature type="binding site" evidence="9 12">
    <location>
        <begin position="153"/>
        <end position="154"/>
    </location>
    <ligand>
        <name>substrate</name>
    </ligand>
</feature>
<dbReference type="CDD" id="cd16010">
    <property type="entry name" value="iPGM"/>
    <property type="match status" value="1"/>
</dbReference>
<comment type="pathway">
    <text evidence="3 9">Carbohydrate degradation; glycolysis; pyruvate from D-glyceraldehyde 3-phosphate: step 3/5.</text>
</comment>
<evidence type="ECO:0000256" key="13">
    <source>
        <dbReference type="PIRSR" id="PIRSR001492-3"/>
    </source>
</evidence>
<dbReference type="FunFam" id="3.40.1450.10:FF:000002">
    <property type="entry name" value="2,3-bisphosphoglycerate-independent phosphoglycerate mutase"/>
    <property type="match status" value="1"/>
</dbReference>
<keyword evidence="17" id="KW-1185">Reference proteome</keyword>
<feature type="binding site" evidence="9 12">
    <location>
        <begin position="254"/>
        <end position="257"/>
    </location>
    <ligand>
        <name>substrate</name>
    </ligand>
</feature>
<evidence type="ECO:0000256" key="6">
    <source>
        <dbReference type="ARBA" id="ARBA00023152"/>
    </source>
</evidence>
<proteinExistence type="inferred from homology"/>
<feature type="binding site" evidence="9 13">
    <location>
        <position position="438"/>
    </location>
    <ligand>
        <name>Mn(2+)</name>
        <dbReference type="ChEBI" id="CHEBI:29035"/>
        <label>2</label>
    </ligand>
</feature>
<dbReference type="Pfam" id="PF06415">
    <property type="entry name" value="iPGM_N"/>
    <property type="match status" value="1"/>
</dbReference>
<dbReference type="PANTHER" id="PTHR31637">
    <property type="entry name" value="2,3-BISPHOSPHOGLYCERATE-INDEPENDENT PHOSPHOGLYCERATE MUTASE"/>
    <property type="match status" value="1"/>
</dbReference>
<evidence type="ECO:0000256" key="4">
    <source>
        <dbReference type="ARBA" id="ARBA00008819"/>
    </source>
</evidence>
<dbReference type="NCBIfam" id="TIGR01307">
    <property type="entry name" value="pgm_bpd_ind"/>
    <property type="match status" value="1"/>
</dbReference>
<sequence length="505" mass="53954">MRMPKPVVLCILDGWGYREDPEDNAVAQADTPNFDRIWKTCPHNLLITHGPDVGLPRGQMGNSEVGHTNIGAGRVVAMDLGQIDLAIEDGSFARNDALQAFIAKLKETGGTAHLMGLLSDGGVHGHITHILAAINAIASAGVPVVLHAVTDGRDVAPKSAFTYVEALQEALPAGASVGTVTGRYFTMDRDNRWDRVEEAFAAMVLGKGLHAGTAQRAVDAAYNRSETDEFITATVIGDYAGARDGDGFFCLNFRADRAREILRAVAEPGFDAFDATGRPDWAAVLGMVEYSDSHNGYMTTMFPSRDIRNTLAEWVAAHGKRQFHLAETEKYPHVTFFLNGGKESPEKGEDRYMAASPKVATYDMQPEMSAPEVTDHFVQAIEDGYDLIVTNYANPDMVGHTGDLKAAVAACEAVDQGLGRVLAALERAGGAMIVTADHGNCEVMRDPVTGGPHTAHTTNPVPVILVGGPEGATLKPGRLADLAPTLLQLMGLEQPPEMTGESLIA</sequence>
<dbReference type="SUPFAM" id="SSF64158">
    <property type="entry name" value="2,3-Bisphosphoglycerate-independent phosphoglycerate mutase, substrate-binding domain"/>
    <property type="match status" value="1"/>
</dbReference>
<dbReference type="GO" id="GO:0005829">
    <property type="term" value="C:cytosol"/>
    <property type="evidence" value="ECO:0007669"/>
    <property type="project" value="TreeGrafter"/>
</dbReference>
<comment type="similarity">
    <text evidence="4 9">Belongs to the BPG-independent phosphoglycerate mutase family.</text>
</comment>
<evidence type="ECO:0000259" key="15">
    <source>
        <dbReference type="Pfam" id="PF06415"/>
    </source>
</evidence>
<evidence type="ECO:0000256" key="7">
    <source>
        <dbReference type="ARBA" id="ARBA00023211"/>
    </source>
</evidence>
<evidence type="ECO:0000256" key="5">
    <source>
        <dbReference type="ARBA" id="ARBA00022723"/>
    </source>
</evidence>
<dbReference type="STRING" id="490829.SAMN05421850_10986"/>
<evidence type="ECO:0000256" key="10">
    <source>
        <dbReference type="NCBIfam" id="TIGR01307"/>
    </source>
</evidence>
<dbReference type="EC" id="5.4.2.12" evidence="9 10"/>
<evidence type="ECO:0000256" key="11">
    <source>
        <dbReference type="PIRSR" id="PIRSR001492-1"/>
    </source>
</evidence>
<dbReference type="OrthoDB" id="9800863at2"/>
<feature type="binding site" evidence="9 12">
    <location>
        <position position="330"/>
    </location>
    <ligand>
        <name>substrate</name>
    </ligand>
</feature>
<dbReference type="HAMAP" id="MF_01038">
    <property type="entry name" value="GpmI"/>
    <property type="match status" value="1"/>
</dbReference>
<feature type="binding site" evidence="9 13">
    <location>
        <position position="456"/>
    </location>
    <ligand>
        <name>Mn(2+)</name>
        <dbReference type="ChEBI" id="CHEBI:29035"/>
        <label>1</label>
    </ligand>
</feature>
<evidence type="ECO:0000256" key="8">
    <source>
        <dbReference type="ARBA" id="ARBA00023235"/>
    </source>
</evidence>
<accession>A0A1G8REE1</accession>
<feature type="domain" description="BPG-independent PGAM N-terminal" evidence="15">
    <location>
        <begin position="83"/>
        <end position="291"/>
    </location>
</feature>
<feature type="binding site" evidence="9 13">
    <location>
        <position position="400"/>
    </location>
    <ligand>
        <name>Mn(2+)</name>
        <dbReference type="ChEBI" id="CHEBI:29035"/>
        <label>1</label>
    </ligand>
</feature>
<dbReference type="EMBL" id="FNEB01000009">
    <property type="protein sequence ID" value="SDJ15362.1"/>
    <property type="molecule type" value="Genomic_DNA"/>
</dbReference>
<dbReference type="GO" id="GO:0006096">
    <property type="term" value="P:glycolytic process"/>
    <property type="evidence" value="ECO:0007669"/>
    <property type="project" value="UniProtKB-UniRule"/>
</dbReference>
<gene>
    <name evidence="9" type="primary">gpmI</name>
    <name evidence="16" type="ORF">SAMN05421850_10986</name>
</gene>
<comment type="function">
    <text evidence="2 9">Catalyzes the interconversion of 2-phosphoglycerate and 3-phosphoglycerate.</text>
</comment>
<dbReference type="GO" id="GO:0006007">
    <property type="term" value="P:glucose catabolic process"/>
    <property type="evidence" value="ECO:0007669"/>
    <property type="project" value="InterPro"/>
</dbReference>
<dbReference type="InterPro" id="IPR017850">
    <property type="entry name" value="Alkaline_phosphatase_core_sf"/>
</dbReference>
<feature type="binding site" evidence="9 12">
    <location>
        <position position="189"/>
    </location>
    <ligand>
        <name>substrate</name>
    </ligand>
</feature>
<comment type="catalytic activity">
    <reaction evidence="1 9">
        <text>(2R)-2-phosphoglycerate = (2R)-3-phosphoglycerate</text>
        <dbReference type="Rhea" id="RHEA:15901"/>
        <dbReference type="ChEBI" id="CHEBI:58272"/>
        <dbReference type="ChEBI" id="CHEBI:58289"/>
        <dbReference type="EC" id="5.4.2.12"/>
    </reaction>
</comment>
<dbReference type="GO" id="GO:0030145">
    <property type="term" value="F:manganese ion binding"/>
    <property type="evidence" value="ECO:0007669"/>
    <property type="project" value="UniProtKB-UniRule"/>
</dbReference>
<evidence type="ECO:0000259" key="14">
    <source>
        <dbReference type="Pfam" id="PF01676"/>
    </source>
</evidence>
<dbReference type="PANTHER" id="PTHR31637:SF0">
    <property type="entry name" value="2,3-BISPHOSPHOGLYCERATE-INDEPENDENT PHOSPHOGLYCERATE MUTASE"/>
    <property type="match status" value="1"/>
</dbReference>
<dbReference type="SUPFAM" id="SSF53649">
    <property type="entry name" value="Alkaline phosphatase-like"/>
    <property type="match status" value="1"/>
</dbReference>
<feature type="binding site" evidence="9 13">
    <location>
        <position position="13"/>
    </location>
    <ligand>
        <name>Mn(2+)</name>
        <dbReference type="ChEBI" id="CHEBI:29035"/>
        <label>2</label>
    </ligand>
</feature>
<dbReference type="InterPro" id="IPR011258">
    <property type="entry name" value="BPG-indep_PGM_N"/>
</dbReference>
<feature type="binding site" evidence="9 13">
    <location>
        <position position="396"/>
    </location>
    <ligand>
        <name>Mn(2+)</name>
        <dbReference type="ChEBI" id="CHEBI:29035"/>
        <label>1</label>
    </ligand>
</feature>
<dbReference type="InterPro" id="IPR005995">
    <property type="entry name" value="Pgm_bpd_ind"/>
</dbReference>
<reference evidence="16 17" key="1">
    <citation type="submission" date="2016-10" db="EMBL/GenBank/DDBJ databases">
        <authorList>
            <person name="de Groot N.N."/>
        </authorList>
    </citation>
    <scope>NUCLEOTIDE SEQUENCE [LARGE SCALE GENOMIC DNA]</scope>
    <source>
        <strain evidence="16 17">DSM 28010</strain>
    </source>
</reference>
<evidence type="ECO:0000256" key="9">
    <source>
        <dbReference type="HAMAP-Rule" id="MF_01038"/>
    </source>
</evidence>
<evidence type="ECO:0000313" key="17">
    <source>
        <dbReference type="Proteomes" id="UP000199340"/>
    </source>
</evidence>
<keyword evidence="8 9" id="KW-0413">Isomerase</keyword>
<evidence type="ECO:0000313" key="16">
    <source>
        <dbReference type="EMBL" id="SDJ15362.1"/>
    </source>
</evidence>
<dbReference type="InterPro" id="IPR036646">
    <property type="entry name" value="PGAM_B_sf"/>
</dbReference>
<dbReference type="RefSeq" id="WP_090029648.1">
    <property type="nucleotide sequence ID" value="NZ_FNEB01000009.1"/>
</dbReference>
<feature type="binding site" evidence="9 12">
    <location>
        <position position="183"/>
    </location>
    <ligand>
        <name>substrate</name>
    </ligand>
</feature>
<keyword evidence="5 9" id="KW-0479">Metal-binding</keyword>
<dbReference type="GO" id="GO:0004619">
    <property type="term" value="F:phosphoglycerate mutase activity"/>
    <property type="evidence" value="ECO:0007669"/>
    <property type="project" value="UniProtKB-UniRule"/>
</dbReference>
<comment type="cofactor">
    <cofactor evidence="9">
        <name>Mn(2+)</name>
        <dbReference type="ChEBI" id="CHEBI:29035"/>
    </cofactor>
    <text evidence="9">Binds 2 manganese ions per subunit.</text>
</comment>
<keyword evidence="6 9" id="KW-0324">Glycolysis</keyword>
<comment type="subunit">
    <text evidence="9">Monomer.</text>
</comment>
<dbReference type="UniPathway" id="UPA00109">
    <property type="reaction ID" value="UER00186"/>
</dbReference>
<protein>
    <recommendedName>
        <fullName evidence="9 10">2,3-bisphosphoglycerate-independent phosphoglycerate mutase</fullName>
        <shortName evidence="9">BPG-independent PGAM</shortName>
        <shortName evidence="9">Phosphoglyceromutase</shortName>
        <shortName evidence="9">iPGM</shortName>
        <ecNumber evidence="9 10">5.4.2.12</ecNumber>
    </recommendedName>
</protein>
<dbReference type="AlphaFoldDB" id="A0A1G8REE1"/>
<evidence type="ECO:0000256" key="1">
    <source>
        <dbReference type="ARBA" id="ARBA00000370"/>
    </source>
</evidence>
<organism evidence="16 17">
    <name type="scientific">Lutimaribacter saemankumensis</name>
    <dbReference type="NCBI Taxonomy" id="490829"/>
    <lineage>
        <taxon>Bacteria</taxon>
        <taxon>Pseudomonadati</taxon>
        <taxon>Pseudomonadota</taxon>
        <taxon>Alphaproteobacteria</taxon>
        <taxon>Rhodobacterales</taxon>
        <taxon>Roseobacteraceae</taxon>
        <taxon>Lutimaribacter</taxon>
    </lineage>
</organism>
<evidence type="ECO:0000256" key="12">
    <source>
        <dbReference type="PIRSR" id="PIRSR001492-2"/>
    </source>
</evidence>
<evidence type="ECO:0000256" key="2">
    <source>
        <dbReference type="ARBA" id="ARBA00002315"/>
    </source>
</evidence>
<dbReference type="InterPro" id="IPR006124">
    <property type="entry name" value="Metalloenzyme"/>
</dbReference>
<feature type="binding site" evidence="9 13">
    <location>
        <position position="63"/>
    </location>
    <ligand>
        <name>Mn(2+)</name>
        <dbReference type="ChEBI" id="CHEBI:29035"/>
        <label>2</label>
    </ligand>
</feature>
<feature type="binding site" evidence="9 12">
    <location>
        <position position="124"/>
    </location>
    <ligand>
        <name>substrate</name>
    </ligand>
</feature>
<dbReference type="Pfam" id="PF01676">
    <property type="entry name" value="Metalloenzyme"/>
    <property type="match status" value="1"/>
</dbReference>
<name>A0A1G8REE1_9RHOB</name>
<keyword evidence="7 9" id="KW-0464">Manganese</keyword>
<dbReference type="Proteomes" id="UP000199340">
    <property type="component" value="Unassembled WGS sequence"/>
</dbReference>